<dbReference type="InterPro" id="IPR008927">
    <property type="entry name" value="6-PGluconate_DH-like_C_sf"/>
</dbReference>
<feature type="domain" description="Prephenate/arogenate dehydrogenase" evidence="3">
    <location>
        <begin position="4"/>
        <end position="279"/>
    </location>
</feature>
<evidence type="ECO:0000256" key="2">
    <source>
        <dbReference type="ARBA" id="ARBA00023002"/>
    </source>
</evidence>
<dbReference type="GO" id="GO:0070403">
    <property type="term" value="F:NAD+ binding"/>
    <property type="evidence" value="ECO:0007669"/>
    <property type="project" value="InterPro"/>
</dbReference>
<dbReference type="SUPFAM" id="SSF48179">
    <property type="entry name" value="6-phosphogluconate dehydrogenase C-terminal domain-like"/>
    <property type="match status" value="1"/>
</dbReference>
<dbReference type="Pfam" id="PF02153">
    <property type="entry name" value="PDH_N"/>
    <property type="match status" value="1"/>
</dbReference>
<accession>A0A212R8Z7</accession>
<dbReference type="EMBL" id="FYEK01000037">
    <property type="protein sequence ID" value="SNB68662.1"/>
    <property type="molecule type" value="Genomic_DNA"/>
</dbReference>
<dbReference type="GO" id="GO:0008977">
    <property type="term" value="F:prephenate dehydrogenase (NAD+) activity"/>
    <property type="evidence" value="ECO:0007669"/>
    <property type="project" value="InterPro"/>
</dbReference>
<dbReference type="OrthoDB" id="9802008at2"/>
<keyword evidence="5" id="KW-1185">Reference proteome</keyword>
<dbReference type="Proteomes" id="UP000197025">
    <property type="component" value="Unassembled WGS sequence"/>
</dbReference>
<evidence type="ECO:0000313" key="5">
    <source>
        <dbReference type="Proteomes" id="UP000197025"/>
    </source>
</evidence>
<dbReference type="PANTHER" id="PTHR21363:SF0">
    <property type="entry name" value="PREPHENATE DEHYDROGENASE [NADP(+)]"/>
    <property type="match status" value="1"/>
</dbReference>
<evidence type="ECO:0000259" key="3">
    <source>
        <dbReference type="PROSITE" id="PS51176"/>
    </source>
</evidence>
<dbReference type="InterPro" id="IPR036291">
    <property type="entry name" value="NAD(P)-bd_dom_sf"/>
</dbReference>
<dbReference type="SUPFAM" id="SSF51735">
    <property type="entry name" value="NAD(P)-binding Rossmann-fold domains"/>
    <property type="match status" value="1"/>
</dbReference>
<dbReference type="InterPro" id="IPR046825">
    <property type="entry name" value="PDH_C"/>
</dbReference>
<dbReference type="PROSITE" id="PS51176">
    <property type="entry name" value="PDH_ADH"/>
    <property type="match status" value="1"/>
</dbReference>
<dbReference type="InterPro" id="IPR003099">
    <property type="entry name" value="Prephen_DH"/>
</dbReference>
<dbReference type="PANTHER" id="PTHR21363">
    <property type="entry name" value="PREPHENATE DEHYDROGENASE"/>
    <property type="match status" value="1"/>
</dbReference>
<reference evidence="5" key="1">
    <citation type="submission" date="2017-06" db="EMBL/GenBank/DDBJ databases">
        <authorList>
            <person name="Varghese N."/>
            <person name="Submissions S."/>
        </authorList>
    </citation>
    <scope>NUCLEOTIDE SEQUENCE [LARGE SCALE GENOMIC DNA]</scope>
    <source>
        <strain evidence="5">JAD2</strain>
    </source>
</reference>
<dbReference type="InterPro" id="IPR050812">
    <property type="entry name" value="Preph/Arog_dehydrog"/>
</dbReference>
<dbReference type="Gene3D" id="3.40.50.720">
    <property type="entry name" value="NAD(P)-binding Rossmann-like Domain"/>
    <property type="match status" value="1"/>
</dbReference>
<dbReference type="RefSeq" id="WP_088571677.1">
    <property type="nucleotide sequence ID" value="NZ_FYEK01000037.1"/>
</dbReference>
<proteinExistence type="inferred from homology"/>
<keyword evidence="2" id="KW-0560">Oxidoreductase</keyword>
<dbReference type="Gene3D" id="1.10.3660.10">
    <property type="entry name" value="6-phosphogluconate dehydrogenase C-terminal like domain"/>
    <property type="match status" value="1"/>
</dbReference>
<organism evidence="4 5">
    <name type="scientific">Thermoflexus hugenholtzii JAD2</name>
    <dbReference type="NCBI Taxonomy" id="877466"/>
    <lineage>
        <taxon>Bacteria</taxon>
        <taxon>Bacillati</taxon>
        <taxon>Chloroflexota</taxon>
        <taxon>Thermoflexia</taxon>
        <taxon>Thermoflexales</taxon>
        <taxon>Thermoflexaceae</taxon>
        <taxon>Thermoflexus</taxon>
    </lineage>
</organism>
<dbReference type="InterPro" id="IPR046826">
    <property type="entry name" value="PDH_N"/>
</dbReference>
<name>A0A212R8Z7_9CHLR</name>
<dbReference type="Pfam" id="PF20463">
    <property type="entry name" value="PDH_C"/>
    <property type="match status" value="1"/>
</dbReference>
<comment type="similarity">
    <text evidence="1">Belongs to the prephenate/arogenate dehydrogenase family.</text>
</comment>
<gene>
    <name evidence="4" type="ORF">SAMN02746019_00014170</name>
</gene>
<dbReference type="InParanoid" id="A0A212R8Z7"/>
<dbReference type="AlphaFoldDB" id="A0A212R8Z7"/>
<evidence type="ECO:0000313" key="4">
    <source>
        <dbReference type="EMBL" id="SNB68662.1"/>
    </source>
</evidence>
<protein>
    <submittedName>
        <fullName evidence="4">Prephenate dehydrogenase</fullName>
    </submittedName>
</protein>
<evidence type="ECO:0000256" key="1">
    <source>
        <dbReference type="ARBA" id="ARBA00007964"/>
    </source>
</evidence>
<dbReference type="GO" id="GO:0004665">
    <property type="term" value="F:prephenate dehydrogenase (NADP+) activity"/>
    <property type="evidence" value="ECO:0007669"/>
    <property type="project" value="InterPro"/>
</dbReference>
<dbReference type="FunCoup" id="A0A212R8Z7">
    <property type="interactions" value="268"/>
</dbReference>
<dbReference type="GO" id="GO:0006571">
    <property type="term" value="P:tyrosine biosynthetic process"/>
    <property type="evidence" value="ECO:0007669"/>
    <property type="project" value="InterPro"/>
</dbReference>
<sequence length="279" mass="29692">MAPFRWGIIGLGLIGGSIAHRLARQGLPVLGADQDPRTREQARASGIFEDVLDPPALVAAAEGVILATPVGAIEELLRTLPWRPGQVVLDTGSTKRRVVAAMGKLPDGVGAVGGHPMAGRETSGFEAADPDLFVGRPFLLVPTSRTTPEAAARAEELARLLGARPLWMEAETHDRQVAWISHLPYVTAMALVAAVEATGDPALWEIAASGFRDATRVAASDPRMMGEVIRSNADEVVAALEALLRILEAWRAALKASPPSLPPEWPRLAARRRGWSRGA</sequence>